<dbReference type="InterPro" id="IPR011990">
    <property type="entry name" value="TPR-like_helical_dom_sf"/>
</dbReference>
<keyword evidence="2" id="KW-0614">Plasmid</keyword>
<reference evidence="2" key="1">
    <citation type="submission" date="2022-10" db="EMBL/GenBank/DDBJ databases">
        <title>The complete genomes of actinobacterial strains from the NBC collection.</title>
        <authorList>
            <person name="Joergensen T.S."/>
            <person name="Alvarez Arevalo M."/>
            <person name="Sterndorff E.B."/>
            <person name="Faurdal D."/>
            <person name="Vuksanovic O."/>
            <person name="Mourched A.-S."/>
            <person name="Charusanti P."/>
            <person name="Shaw S."/>
            <person name="Blin K."/>
            <person name="Weber T."/>
        </authorList>
    </citation>
    <scope>NUCLEOTIDE SEQUENCE</scope>
    <source>
        <strain evidence="2">NBC_00283</strain>
        <plasmid evidence="2">unnamed1</plasmid>
    </source>
</reference>
<sequence length="584" mass="65456">MTPRPPTTLRSSLRFQYLFLMKWRPLGARAFRAVECGDAAALPDLIRRIAETRTADAHPRWVRDLMRRLEVMVLVPAADVLHDPGLLDRAVALSLEAVTDTPTRWESEVFDRALLADCLLQRFEKRGDRADVDEAITHQRRAAELCRAWLAAPRGHWRASLRQWWRVQWYPDEGQVWPPLNRTICFSVLLGLGDALHTRFEFLRTYDDLQRAVEASDGAEALSRTFRWAASPWAGNYKQERGSILSQLGALLTFRFELLHDPTDIIRAVSLLEDADRLTPRRARGGRSVARYRVHALTTRGLRLQSLDDFTKAEAVLRRRTPHDPAWRPQVEILTGRAAISESSDGLGEAVHILEAAVSQGGADVHEALIWLASTLRQWALHAASVADSLAGARDETGAGSSAETGAQGASWTRPDVSDTVVAAQQEAAVLWRRSSDAWRRAALLETAPAWRRLHAASRWRSQVTEPREAADASSLAVRLLPLAAWRGLDRISQEEVLQTTDFDLASGAAADQLDLHDADHALELLELGRGVLWSQTLDVRTDLQQLRQESPRLAERLTRLRVLLEESRDPAVRAERAGLRPPV</sequence>
<geneLocation type="plasmid" evidence="2 3">
    <name>unnamed1</name>
</geneLocation>
<accession>A0ABZ1S035</accession>
<evidence type="ECO:0000256" key="1">
    <source>
        <dbReference type="SAM" id="MobiDB-lite"/>
    </source>
</evidence>
<evidence type="ECO:0000313" key="2">
    <source>
        <dbReference type="EMBL" id="WUO51617.1"/>
    </source>
</evidence>
<protein>
    <submittedName>
        <fullName evidence="2">Uncharacterized protein</fullName>
    </submittedName>
</protein>
<dbReference type="EMBL" id="CP108058">
    <property type="protein sequence ID" value="WUO51617.1"/>
    <property type="molecule type" value="Genomic_DNA"/>
</dbReference>
<feature type="compositionally biased region" description="Polar residues" evidence="1">
    <location>
        <begin position="399"/>
        <end position="411"/>
    </location>
</feature>
<proteinExistence type="predicted"/>
<name>A0ABZ1S035_9ACTN</name>
<dbReference type="Gene3D" id="1.25.40.10">
    <property type="entry name" value="Tetratricopeptide repeat domain"/>
    <property type="match status" value="1"/>
</dbReference>
<organism evidence="2 3">
    <name type="scientific">Streptomyces goshikiensis</name>
    <dbReference type="NCBI Taxonomy" id="1942"/>
    <lineage>
        <taxon>Bacteria</taxon>
        <taxon>Bacillati</taxon>
        <taxon>Actinomycetota</taxon>
        <taxon>Actinomycetes</taxon>
        <taxon>Kitasatosporales</taxon>
        <taxon>Streptomycetaceae</taxon>
        <taxon>Streptomyces</taxon>
    </lineage>
</organism>
<dbReference type="Proteomes" id="UP001432075">
    <property type="component" value="Plasmid unnamed1"/>
</dbReference>
<feature type="region of interest" description="Disordered" evidence="1">
    <location>
        <begin position="394"/>
        <end position="415"/>
    </location>
</feature>
<keyword evidence="3" id="KW-1185">Reference proteome</keyword>
<dbReference type="RefSeq" id="WP_328777838.1">
    <property type="nucleotide sequence ID" value="NZ_CP108058.1"/>
</dbReference>
<gene>
    <name evidence="2" type="ORF">OHU17_37955</name>
</gene>
<evidence type="ECO:0000313" key="3">
    <source>
        <dbReference type="Proteomes" id="UP001432075"/>
    </source>
</evidence>